<dbReference type="InterPro" id="IPR019761">
    <property type="entry name" value="DNA-dir_RNA_pol-M_15_CS"/>
</dbReference>
<accession>A0A0A1TXU0</accession>
<dbReference type="PROSITE" id="PS50081">
    <property type="entry name" value="ZF_DAG_PE_2"/>
    <property type="match status" value="3"/>
</dbReference>
<evidence type="ECO:0000313" key="8">
    <source>
        <dbReference type="Proteomes" id="UP000014680"/>
    </source>
</evidence>
<dbReference type="VEuPathDB" id="AmoebaDB:EIN_111540"/>
<evidence type="ECO:0000256" key="4">
    <source>
        <dbReference type="ARBA" id="ARBA00022833"/>
    </source>
</evidence>
<feature type="domain" description="Phorbol-ester/DAG-type" evidence="6">
    <location>
        <begin position="95"/>
        <end position="144"/>
    </location>
</feature>
<dbReference type="RefSeq" id="XP_004185576.1">
    <property type="nucleotide sequence ID" value="XM_004185528.1"/>
</dbReference>
<dbReference type="PROSITE" id="PS01030">
    <property type="entry name" value="RNA_POL_M_15KD"/>
    <property type="match status" value="1"/>
</dbReference>
<feature type="domain" description="Phorbol-ester/DAG-type" evidence="6">
    <location>
        <begin position="155"/>
        <end position="210"/>
    </location>
</feature>
<dbReference type="CDD" id="cd00029">
    <property type="entry name" value="C1"/>
    <property type="match status" value="1"/>
</dbReference>
<dbReference type="InterPro" id="IPR037607">
    <property type="entry name" value="DGK"/>
</dbReference>
<organism evidence="7 8">
    <name type="scientific">Entamoeba invadens IP1</name>
    <dbReference type="NCBI Taxonomy" id="370355"/>
    <lineage>
        <taxon>Eukaryota</taxon>
        <taxon>Amoebozoa</taxon>
        <taxon>Evosea</taxon>
        <taxon>Archamoebae</taxon>
        <taxon>Mastigamoebida</taxon>
        <taxon>Entamoebidae</taxon>
        <taxon>Entamoeba</taxon>
    </lineage>
</organism>
<dbReference type="AlphaFoldDB" id="A0A0A1TXU0"/>
<dbReference type="PANTHER" id="PTHR11255:SF54">
    <property type="entry name" value="DIACYLGLYCEROL KINASE THETA"/>
    <property type="match status" value="1"/>
</dbReference>
<keyword evidence="8" id="KW-1185">Reference proteome</keyword>
<dbReference type="EMBL" id="KB207005">
    <property type="protein sequence ID" value="ELP86230.1"/>
    <property type="molecule type" value="Genomic_DNA"/>
</dbReference>
<reference evidence="7 8" key="1">
    <citation type="submission" date="2012-10" db="EMBL/GenBank/DDBJ databases">
        <authorList>
            <person name="Zafar N."/>
            <person name="Inman J."/>
            <person name="Hall N."/>
            <person name="Lorenzi H."/>
            <person name="Caler E."/>
        </authorList>
    </citation>
    <scope>NUCLEOTIDE SEQUENCE [LARGE SCALE GENOMIC DNA]</scope>
    <source>
        <strain evidence="7 8">IP1</strain>
    </source>
</reference>
<keyword evidence="2" id="KW-0479">Metal-binding</keyword>
<feature type="domain" description="Phorbol-ester/DAG-type" evidence="6">
    <location>
        <begin position="20"/>
        <end position="68"/>
    </location>
</feature>
<evidence type="ECO:0000313" key="7">
    <source>
        <dbReference type="EMBL" id="ELP86230.1"/>
    </source>
</evidence>
<sequence>MLEKHILRSKYSLCNLYPNAHSFIAESVILGLCGVCSLPMTSLTQTVKCKLCGFSIHKTCVENCFTLCRGTFVEEQKKRKKPLIFRDGSSRAKNSHLLFESSSSGLAFCSSCKNVIAPFTHFFVCNLCGIILDKNCGNDGEYPCKPYSTEEESDTHWFVQGCCREYSTGYSKCFVCKKQTGSSLGVFDFRCVYCGMCLHPECIPKAPHICSNSILSDFIITPRLVEFNKKTLFARYSTTKTPLLFFTNKNTLPDSSYIFFQKLQQTFCSQQLVDISQGFDEPFTFIKNYGNRFICVIFGNKGTLSKVMDAMHTADLTPKYLVLPSPSSVDLSVCSGWGASIDVTKITPLLRQLSNSPPMPFDRWSLSVHSENSKEHFKIVFNEHLVIPFDNSMVLKIDGLTLNISHEKSPKVATIYIMNVGTFNGNRPTYNINKNEKFFGMTDPSPCDGKIEVVEFDQSHFVGQGSVIELILLEQKEFRVDGVGYVIPPSTLVISIFDRVTLLAKNPTL</sequence>
<dbReference type="Proteomes" id="UP000014680">
    <property type="component" value="Unassembled WGS sequence"/>
</dbReference>
<dbReference type="GO" id="GO:0007165">
    <property type="term" value="P:signal transduction"/>
    <property type="evidence" value="ECO:0007669"/>
    <property type="project" value="InterPro"/>
</dbReference>
<dbReference type="OrthoDB" id="242257at2759"/>
<gene>
    <name evidence="7" type="ORF">EIN_111540</name>
</gene>
<evidence type="ECO:0000256" key="5">
    <source>
        <dbReference type="ARBA" id="ARBA00023163"/>
    </source>
</evidence>
<keyword evidence="5" id="KW-0804">Transcription</keyword>
<proteinExistence type="inferred from homology"/>
<dbReference type="InterPro" id="IPR002219">
    <property type="entry name" value="PKC_DAG/PE"/>
</dbReference>
<dbReference type="GO" id="GO:0046872">
    <property type="term" value="F:metal ion binding"/>
    <property type="evidence" value="ECO:0007669"/>
    <property type="project" value="UniProtKB-KW"/>
</dbReference>
<evidence type="ECO:0000256" key="3">
    <source>
        <dbReference type="ARBA" id="ARBA00022771"/>
    </source>
</evidence>
<dbReference type="Gene3D" id="3.30.60.20">
    <property type="match status" value="2"/>
</dbReference>
<evidence type="ECO:0000256" key="2">
    <source>
        <dbReference type="ARBA" id="ARBA00022723"/>
    </source>
</evidence>
<protein>
    <recommendedName>
        <fullName evidence="6">Phorbol-ester/DAG-type domain-containing protein</fullName>
    </recommendedName>
</protein>
<dbReference type="SUPFAM" id="SSF57889">
    <property type="entry name" value="Cysteine-rich domain"/>
    <property type="match status" value="3"/>
</dbReference>
<dbReference type="KEGG" id="eiv:EIN_111540"/>
<keyword evidence="4" id="KW-0862">Zinc</keyword>
<dbReference type="GO" id="GO:0016020">
    <property type="term" value="C:membrane"/>
    <property type="evidence" value="ECO:0007669"/>
    <property type="project" value="TreeGrafter"/>
</dbReference>
<dbReference type="PROSITE" id="PS00479">
    <property type="entry name" value="ZF_DAG_PE_1"/>
    <property type="match status" value="1"/>
</dbReference>
<dbReference type="InterPro" id="IPR046349">
    <property type="entry name" value="C1-like_sf"/>
</dbReference>
<evidence type="ECO:0000256" key="1">
    <source>
        <dbReference type="ARBA" id="ARBA00008925"/>
    </source>
</evidence>
<evidence type="ECO:0000259" key="6">
    <source>
        <dbReference type="PROSITE" id="PS50081"/>
    </source>
</evidence>
<dbReference type="GO" id="GO:0004143">
    <property type="term" value="F:ATP-dependent diacylglycerol kinase activity"/>
    <property type="evidence" value="ECO:0007669"/>
    <property type="project" value="InterPro"/>
</dbReference>
<dbReference type="PANTHER" id="PTHR11255">
    <property type="entry name" value="DIACYLGLYCEROL KINASE"/>
    <property type="match status" value="1"/>
</dbReference>
<dbReference type="SMART" id="SM00109">
    <property type="entry name" value="C1"/>
    <property type="match status" value="2"/>
</dbReference>
<comment type="similarity">
    <text evidence="1">Belongs to the archaeal RpoM/eukaryotic RPA12/RPB9/RPC11 RNA polymerase family.</text>
</comment>
<name>A0A0A1TXU0_ENTIV</name>
<dbReference type="GeneID" id="14885252"/>
<keyword evidence="3" id="KW-0863">Zinc-finger</keyword>